<reference evidence="2" key="1">
    <citation type="submission" date="2022-06" db="EMBL/GenBank/DDBJ databases">
        <title>Solitalea sp. MAHUQ-68 isolated from rhizospheric soil.</title>
        <authorList>
            <person name="Huq M.A."/>
        </authorList>
    </citation>
    <scope>NUCLEOTIDE SEQUENCE</scope>
    <source>
        <strain evidence="2">MAHUQ-68</strain>
    </source>
</reference>
<dbReference type="RefSeq" id="WP_252588416.1">
    <property type="nucleotide sequence ID" value="NZ_JAMWYS010000042.1"/>
</dbReference>
<comment type="caution">
    <text evidence="2">The sequence shown here is derived from an EMBL/GenBank/DDBJ whole genome shotgun (WGS) entry which is preliminary data.</text>
</comment>
<keyword evidence="1" id="KW-0732">Signal</keyword>
<name>A0A9X2F8N2_9SPHI</name>
<sequence length="691" mass="79455">MKYILLLSICLLSLVFKTNAQQVDDSLDIANIDEAFWNKQLIVTIKGEELNLFPSYSLMEMLIGRVPGYDVNKQVIQDFLFIVDGVVNPYVNSINVNDIEEINYYHGGLEAVNGAFRSKGGVFFIKTKKHNYAESLTVDFVAQIGNINNQYLVPNHKSYLTQSYTIGLHQGTSKFKYAIGANYLKNYNGGSLNKDYIVKSNITLDYHPINFLETGIAVNYSPAASSYTVKEDFINLNRTQESELELFTGNFYLNVKPTRNLINQFSITRLNDNYEYNLRRENEQDDFGSQLSIHRPYLLIQNTLSYSKKFKKIDFGSLLNYSRSIRQYKDNVLYFDEGNATGYNQMELGESFNSFAAALFINYNSLSFTGGYRIDVSNDKTFKSPYGSVVYDIKNQVLKNNKFINSLNIYLAYSRYDQSNYPFVIKSDNDNFPDFSNRQIPSSNVFNIGSKFSIYKNRFNFSADYSTSSTQETVMLDLPATYDSQKVKALIDLKTKGWRFCSATKVIDNASVKWDAGFNFSYLKEKLNVESLLLTPSIFKITYGSIYGNQFYQREYGKKTYRNYYDDFEGNFSGGFQNKIKYKQFSFDINTSISLNRKIFVRPGIQREILTDGATFWHLPDGYDFSKDHFTRVNDISINYLALGYTLNKSTLKVINNMGLYLIAKNAIGFDTYDNPNEPEKYYGVAMKITL</sequence>
<evidence type="ECO:0000313" key="2">
    <source>
        <dbReference type="EMBL" id="MCO4293763.1"/>
    </source>
</evidence>
<feature type="chain" id="PRO_5040981889" description="TonB-dependent receptor plug domain-containing protein" evidence="1">
    <location>
        <begin position="21"/>
        <end position="691"/>
    </location>
</feature>
<dbReference type="AlphaFoldDB" id="A0A9X2F8N2"/>
<evidence type="ECO:0008006" key="4">
    <source>
        <dbReference type="Google" id="ProtNLM"/>
    </source>
</evidence>
<accession>A0A9X2F8N2</accession>
<dbReference type="EMBL" id="JAMWYS010000042">
    <property type="protein sequence ID" value="MCO4293763.1"/>
    <property type="molecule type" value="Genomic_DNA"/>
</dbReference>
<keyword evidence="3" id="KW-1185">Reference proteome</keyword>
<feature type="signal peptide" evidence="1">
    <location>
        <begin position="1"/>
        <end position="20"/>
    </location>
</feature>
<evidence type="ECO:0000256" key="1">
    <source>
        <dbReference type="SAM" id="SignalP"/>
    </source>
</evidence>
<proteinExistence type="predicted"/>
<organism evidence="2 3">
    <name type="scientific">Solitalea agri</name>
    <dbReference type="NCBI Taxonomy" id="2953739"/>
    <lineage>
        <taxon>Bacteria</taxon>
        <taxon>Pseudomonadati</taxon>
        <taxon>Bacteroidota</taxon>
        <taxon>Sphingobacteriia</taxon>
        <taxon>Sphingobacteriales</taxon>
        <taxon>Sphingobacteriaceae</taxon>
        <taxon>Solitalea</taxon>
    </lineage>
</organism>
<dbReference type="Proteomes" id="UP001155182">
    <property type="component" value="Unassembled WGS sequence"/>
</dbReference>
<protein>
    <recommendedName>
        <fullName evidence="4">TonB-dependent receptor plug domain-containing protein</fullName>
    </recommendedName>
</protein>
<gene>
    <name evidence="2" type="ORF">NF867_12900</name>
</gene>
<dbReference type="SUPFAM" id="SSF56935">
    <property type="entry name" value="Porins"/>
    <property type="match status" value="1"/>
</dbReference>
<evidence type="ECO:0000313" key="3">
    <source>
        <dbReference type="Proteomes" id="UP001155182"/>
    </source>
</evidence>